<evidence type="ECO:0000256" key="7">
    <source>
        <dbReference type="SAM" id="MobiDB-lite"/>
    </source>
</evidence>
<feature type="domain" description="Helicase C-terminal" evidence="9">
    <location>
        <begin position="292"/>
        <end position="432"/>
    </location>
</feature>
<dbReference type="PROSITE" id="PS51192">
    <property type="entry name" value="HELICASE_ATP_BIND_1"/>
    <property type="match status" value="1"/>
</dbReference>
<dbReference type="PROSITE" id="PS00039">
    <property type="entry name" value="DEAD_ATP_HELICASE"/>
    <property type="match status" value="1"/>
</dbReference>
<dbReference type="InterPro" id="IPR050079">
    <property type="entry name" value="DEAD_box_RNA_helicase"/>
</dbReference>
<evidence type="ECO:0000256" key="5">
    <source>
        <dbReference type="PROSITE-ProRule" id="PRU00552"/>
    </source>
</evidence>
<dbReference type="EC" id="3.6.4.13" evidence="11"/>
<gene>
    <name evidence="11" type="ORF">RchiOBHm_Chr5g0024261</name>
</gene>
<comment type="caution">
    <text evidence="11">The sequence shown here is derived from an EMBL/GenBank/DDBJ whole genome shotgun (WGS) entry which is preliminary data.</text>
</comment>
<evidence type="ECO:0000313" key="11">
    <source>
        <dbReference type="EMBL" id="PRQ30402.1"/>
    </source>
</evidence>
<dbReference type="Pfam" id="PF00271">
    <property type="entry name" value="Helicase_C"/>
    <property type="match status" value="1"/>
</dbReference>
<dbReference type="OMA" id="IMIFTDT"/>
<dbReference type="InterPro" id="IPR000629">
    <property type="entry name" value="RNA-helicase_DEAD-box_CS"/>
</dbReference>
<dbReference type="InterPro" id="IPR014014">
    <property type="entry name" value="RNA_helicase_DEAD_Q_motif"/>
</dbReference>
<evidence type="ECO:0000259" key="10">
    <source>
        <dbReference type="PROSITE" id="PS51195"/>
    </source>
</evidence>
<name>A0A2P6Q896_ROSCH</name>
<dbReference type="SMART" id="SM00487">
    <property type="entry name" value="DEXDc"/>
    <property type="match status" value="1"/>
</dbReference>
<evidence type="ECO:0000259" key="8">
    <source>
        <dbReference type="PROSITE" id="PS51192"/>
    </source>
</evidence>
<protein>
    <submittedName>
        <fullName evidence="11">Putative RNA helicase</fullName>
        <ecNumber evidence="11">3.6.4.13</ecNumber>
    </submittedName>
</protein>
<reference evidence="11 12" key="1">
    <citation type="journal article" date="2018" name="Nat. Genet.">
        <title>The Rosa genome provides new insights in the design of modern roses.</title>
        <authorList>
            <person name="Bendahmane M."/>
        </authorList>
    </citation>
    <scope>NUCLEOTIDE SEQUENCE [LARGE SCALE GENOMIC DNA]</scope>
    <source>
        <strain evidence="12">cv. Old Blush</strain>
    </source>
</reference>
<dbReference type="GO" id="GO:0005829">
    <property type="term" value="C:cytosol"/>
    <property type="evidence" value="ECO:0007669"/>
    <property type="project" value="TreeGrafter"/>
</dbReference>
<dbReference type="PANTHER" id="PTHR47959">
    <property type="entry name" value="ATP-DEPENDENT RNA HELICASE RHLE-RELATED"/>
    <property type="match status" value="1"/>
</dbReference>
<dbReference type="GO" id="GO:0005524">
    <property type="term" value="F:ATP binding"/>
    <property type="evidence" value="ECO:0007669"/>
    <property type="project" value="UniProtKB-KW"/>
</dbReference>
<dbReference type="PROSITE" id="PS51194">
    <property type="entry name" value="HELICASE_CTER"/>
    <property type="match status" value="1"/>
</dbReference>
<dbReference type="Pfam" id="PF00270">
    <property type="entry name" value="DEAD"/>
    <property type="match status" value="1"/>
</dbReference>
<dbReference type="Gramene" id="PRQ30402">
    <property type="protein sequence ID" value="PRQ30402"/>
    <property type="gene ID" value="RchiOBHm_Chr5g0024261"/>
</dbReference>
<dbReference type="InterPro" id="IPR011545">
    <property type="entry name" value="DEAD/DEAH_box_helicase_dom"/>
</dbReference>
<evidence type="ECO:0000259" key="9">
    <source>
        <dbReference type="PROSITE" id="PS51194"/>
    </source>
</evidence>
<dbReference type="PANTHER" id="PTHR47959:SF24">
    <property type="entry name" value="ATP-DEPENDENT RNA HELICASE"/>
    <property type="match status" value="1"/>
</dbReference>
<dbReference type="CDD" id="cd18787">
    <property type="entry name" value="SF2_C_DEAD"/>
    <property type="match status" value="1"/>
</dbReference>
<keyword evidence="12" id="KW-1185">Reference proteome</keyword>
<keyword evidence="4 6" id="KW-0067">ATP-binding</keyword>
<evidence type="ECO:0000256" key="1">
    <source>
        <dbReference type="ARBA" id="ARBA00022741"/>
    </source>
</evidence>
<keyword evidence="3 6" id="KW-0347">Helicase</keyword>
<evidence type="ECO:0000256" key="4">
    <source>
        <dbReference type="ARBA" id="ARBA00022840"/>
    </source>
</evidence>
<comment type="similarity">
    <text evidence="6">Belongs to the DEAD box helicase family.</text>
</comment>
<feature type="domain" description="DEAD-box RNA helicase Q" evidence="10">
    <location>
        <begin position="54"/>
        <end position="82"/>
    </location>
</feature>
<proteinExistence type="inferred from homology"/>
<keyword evidence="1 6" id="KW-0547">Nucleotide-binding</keyword>
<evidence type="ECO:0000256" key="3">
    <source>
        <dbReference type="ARBA" id="ARBA00022806"/>
    </source>
</evidence>
<evidence type="ECO:0000256" key="6">
    <source>
        <dbReference type="RuleBase" id="RU000492"/>
    </source>
</evidence>
<dbReference type="GO" id="GO:0003724">
    <property type="term" value="F:RNA helicase activity"/>
    <property type="evidence" value="ECO:0007669"/>
    <property type="project" value="UniProtKB-EC"/>
</dbReference>
<dbReference type="CDD" id="cd17955">
    <property type="entry name" value="DEADc_DDX49"/>
    <property type="match status" value="1"/>
</dbReference>
<dbReference type="InterPro" id="IPR014001">
    <property type="entry name" value="Helicase_ATP-bd"/>
</dbReference>
<feature type="region of interest" description="Disordered" evidence="7">
    <location>
        <begin position="1"/>
        <end position="53"/>
    </location>
</feature>
<dbReference type="STRING" id="74649.A0A2P6Q896"/>
<keyword evidence="2 6" id="KW-0378">Hydrolase</keyword>
<dbReference type="PROSITE" id="PS51195">
    <property type="entry name" value="Q_MOTIF"/>
    <property type="match status" value="1"/>
</dbReference>
<dbReference type="GO" id="GO:0003676">
    <property type="term" value="F:nucleic acid binding"/>
    <property type="evidence" value="ECO:0007669"/>
    <property type="project" value="InterPro"/>
</dbReference>
<dbReference type="GO" id="GO:0016787">
    <property type="term" value="F:hydrolase activity"/>
    <property type="evidence" value="ECO:0007669"/>
    <property type="project" value="UniProtKB-KW"/>
</dbReference>
<dbReference type="SUPFAM" id="SSF52540">
    <property type="entry name" value="P-loop containing nucleoside triphosphate hydrolases"/>
    <property type="match status" value="1"/>
</dbReference>
<dbReference type="OrthoDB" id="10261904at2759"/>
<dbReference type="AlphaFoldDB" id="A0A2P6Q896"/>
<dbReference type="InterPro" id="IPR001650">
    <property type="entry name" value="Helicase_C-like"/>
</dbReference>
<dbReference type="Proteomes" id="UP000238479">
    <property type="component" value="Chromosome 5"/>
</dbReference>
<evidence type="ECO:0000256" key="2">
    <source>
        <dbReference type="ARBA" id="ARBA00022801"/>
    </source>
</evidence>
<dbReference type="SMART" id="SM00490">
    <property type="entry name" value="HELICc"/>
    <property type="match status" value="1"/>
</dbReference>
<evidence type="ECO:0000313" key="12">
    <source>
        <dbReference type="Proteomes" id="UP000238479"/>
    </source>
</evidence>
<accession>A0A2P6Q896</accession>
<dbReference type="InterPro" id="IPR027417">
    <property type="entry name" value="P-loop_NTPase"/>
</dbReference>
<feature type="domain" description="Helicase ATP-binding" evidence="8">
    <location>
        <begin position="85"/>
        <end position="258"/>
    </location>
</feature>
<organism evidence="11 12">
    <name type="scientific">Rosa chinensis</name>
    <name type="common">China rose</name>
    <dbReference type="NCBI Taxonomy" id="74649"/>
    <lineage>
        <taxon>Eukaryota</taxon>
        <taxon>Viridiplantae</taxon>
        <taxon>Streptophyta</taxon>
        <taxon>Embryophyta</taxon>
        <taxon>Tracheophyta</taxon>
        <taxon>Spermatophyta</taxon>
        <taxon>Magnoliopsida</taxon>
        <taxon>eudicotyledons</taxon>
        <taxon>Gunneridae</taxon>
        <taxon>Pentapetalae</taxon>
        <taxon>rosids</taxon>
        <taxon>fabids</taxon>
        <taxon>Rosales</taxon>
        <taxon>Rosaceae</taxon>
        <taxon>Rosoideae</taxon>
        <taxon>Rosoideae incertae sedis</taxon>
        <taxon>Rosa</taxon>
    </lineage>
</organism>
<feature type="short sequence motif" description="Q motif" evidence="5">
    <location>
        <begin position="54"/>
        <end position="82"/>
    </location>
</feature>
<dbReference type="Gene3D" id="3.40.50.300">
    <property type="entry name" value="P-loop containing nucleotide triphosphate hydrolases"/>
    <property type="match status" value="2"/>
</dbReference>
<dbReference type="EMBL" id="PDCK01000043">
    <property type="protein sequence ID" value="PRQ30402.1"/>
    <property type="molecule type" value="Genomic_DNA"/>
</dbReference>
<sequence>MDGEEEEATVSLDFPLFKPRSSKPAPKPDPDPITHAAAEPDLERSTDPDANSDAKFTDLGLADWLLRTVAELGLKKPTPVQANCIPKILEGRDVLGLAQTGSGKTAAFALPILQRLAEGPYGVFALVMTPTHELAYQLAEQFRAFGSSLHLRCSVIVGGMDKLKQAQSLMSRPHVVIATPGRVRDLLQEDPDFPSVFSKAKFLVLDEADRLLNAEFEADLRVVFQCLPKNRQTLLFSATMTSDLQALIEVSANKAYFYQAYEGLRTVGTLAQKYVFIPREAKEVYLVYILSKMKDMGIRSAIVFVSTLWNCHLLNFLLEELGQSVSALHSSKSQPLRLSALHKFKSGQVPVLIATDLANRGLDIPTVDLVINYDIPSDPKDYVHRVGRTARAGRGGLAVSVVTQLDVKLLHKIEEEVGEQLVEFECKENEVLEDIRKVYTARRVAKMKMMESNFVEREKKRKERTLKTLEAKGLLKKRSKKNKRELAPV</sequence>